<dbReference type="PANTHER" id="PTHR13190:SF21">
    <property type="entry name" value="AUTOPHAGY-RELATED PROTEIN 2 HOMOLOG A"/>
    <property type="match status" value="1"/>
</dbReference>
<evidence type="ECO:0000256" key="7">
    <source>
        <dbReference type="ARBA" id="ARBA00023136"/>
    </source>
</evidence>
<reference evidence="11" key="1">
    <citation type="submission" date="2019-06" db="EMBL/GenBank/DDBJ databases">
        <authorList>
            <consortium name="Wellcome Sanger Institute Data Sharing"/>
        </authorList>
    </citation>
    <scope>NUCLEOTIDE SEQUENCE [LARGE SCALE GENOMIC DNA]</scope>
</reference>
<evidence type="ECO:0000256" key="2">
    <source>
        <dbReference type="ARBA" id="ARBA00004623"/>
    </source>
</evidence>
<feature type="region of interest" description="Disordered" evidence="10">
    <location>
        <begin position="1048"/>
        <end position="1074"/>
    </location>
</feature>
<accession>A0A673ARW4</accession>
<keyword evidence="5" id="KW-0256">Endoplasmic reticulum</keyword>
<evidence type="ECO:0000313" key="11">
    <source>
        <dbReference type="Ensembl" id="ENSSORP00005031173.1"/>
    </source>
</evidence>
<reference evidence="11" key="3">
    <citation type="submission" date="2025-09" db="UniProtKB">
        <authorList>
            <consortium name="Ensembl"/>
        </authorList>
    </citation>
    <scope>IDENTIFICATION</scope>
</reference>
<comment type="catalytic activity">
    <reaction evidence="8">
        <text>a 1,2-diacyl-sn-glycero-3-phospho-L-serine(in) = a 1,2-diacyl-sn-glycero-3-phospho-L-serine(out)</text>
        <dbReference type="Rhea" id="RHEA:38663"/>
        <dbReference type="ChEBI" id="CHEBI:57262"/>
    </reaction>
</comment>
<dbReference type="GO" id="GO:0034045">
    <property type="term" value="C:phagophore assembly site membrane"/>
    <property type="evidence" value="ECO:0007669"/>
    <property type="project" value="UniProtKB-SubCell"/>
</dbReference>
<dbReference type="GO" id="GO:0006869">
    <property type="term" value="P:lipid transport"/>
    <property type="evidence" value="ECO:0007669"/>
    <property type="project" value="UniProtKB-KW"/>
</dbReference>
<comment type="similarity">
    <text evidence="3">Belongs to the ATG2 family.</text>
</comment>
<evidence type="ECO:0000256" key="4">
    <source>
        <dbReference type="ARBA" id="ARBA00022448"/>
    </source>
</evidence>
<evidence type="ECO:0000313" key="12">
    <source>
        <dbReference type="Proteomes" id="UP000472271"/>
    </source>
</evidence>
<dbReference type="Pfam" id="PF13329">
    <property type="entry name" value="ATG2_CAD"/>
    <property type="match status" value="2"/>
</dbReference>
<organism evidence="11 12">
    <name type="scientific">Sphaeramia orbicularis</name>
    <name type="common">orbiculate cardinalfish</name>
    <dbReference type="NCBI Taxonomy" id="375764"/>
    <lineage>
        <taxon>Eukaryota</taxon>
        <taxon>Metazoa</taxon>
        <taxon>Chordata</taxon>
        <taxon>Craniata</taxon>
        <taxon>Vertebrata</taxon>
        <taxon>Euteleostomi</taxon>
        <taxon>Actinopterygii</taxon>
        <taxon>Neopterygii</taxon>
        <taxon>Teleostei</taxon>
        <taxon>Neoteleostei</taxon>
        <taxon>Acanthomorphata</taxon>
        <taxon>Gobiaria</taxon>
        <taxon>Kurtiformes</taxon>
        <taxon>Apogonoidei</taxon>
        <taxon>Apogonidae</taxon>
        <taxon>Apogoninae</taxon>
        <taxon>Sphaeramia</taxon>
    </lineage>
</organism>
<dbReference type="GO" id="GO:0061709">
    <property type="term" value="P:reticulophagy"/>
    <property type="evidence" value="ECO:0007669"/>
    <property type="project" value="TreeGrafter"/>
</dbReference>
<dbReference type="Ensembl" id="ENSSORT00005032043.1">
    <property type="protein sequence ID" value="ENSSORP00005031173.1"/>
    <property type="gene ID" value="ENSSORG00005014798.1"/>
</dbReference>
<reference evidence="11" key="2">
    <citation type="submission" date="2025-08" db="UniProtKB">
        <authorList>
            <consortium name="Ensembl"/>
        </authorList>
    </citation>
    <scope>IDENTIFICATION</scope>
</reference>
<dbReference type="GO" id="GO:0005789">
    <property type="term" value="C:endoplasmic reticulum membrane"/>
    <property type="evidence" value="ECO:0007669"/>
    <property type="project" value="UniProtKB-SubCell"/>
</dbReference>
<dbReference type="InterPro" id="IPR026849">
    <property type="entry name" value="ATG2"/>
</dbReference>
<feature type="compositionally biased region" description="Acidic residues" evidence="10">
    <location>
        <begin position="205"/>
        <end position="220"/>
    </location>
</feature>
<dbReference type="GO" id="GO:0032266">
    <property type="term" value="F:phosphatidylinositol-3-phosphate binding"/>
    <property type="evidence" value="ECO:0007669"/>
    <property type="project" value="TreeGrafter"/>
</dbReference>
<keyword evidence="12" id="KW-1185">Reference proteome</keyword>
<keyword evidence="7" id="KW-0472">Membrane</keyword>
<dbReference type="GO" id="GO:0034727">
    <property type="term" value="P:piecemeal microautophagy of the nucleus"/>
    <property type="evidence" value="ECO:0007669"/>
    <property type="project" value="TreeGrafter"/>
</dbReference>
<keyword evidence="4" id="KW-0813">Transport</keyword>
<evidence type="ECO:0000256" key="3">
    <source>
        <dbReference type="ARBA" id="ARBA00009714"/>
    </source>
</evidence>
<dbReference type="GO" id="GO:0061723">
    <property type="term" value="P:glycophagy"/>
    <property type="evidence" value="ECO:0007669"/>
    <property type="project" value="TreeGrafter"/>
</dbReference>
<evidence type="ECO:0000256" key="8">
    <source>
        <dbReference type="ARBA" id="ARBA00024479"/>
    </source>
</evidence>
<feature type="compositionally biased region" description="Polar residues" evidence="10">
    <location>
        <begin position="1057"/>
        <end position="1070"/>
    </location>
</feature>
<protein>
    <recommendedName>
        <fullName evidence="13">Autophagy related 2A</fullName>
    </recommendedName>
</protein>
<dbReference type="GO" id="GO:0000422">
    <property type="term" value="P:autophagy of mitochondrion"/>
    <property type="evidence" value="ECO:0007669"/>
    <property type="project" value="TreeGrafter"/>
</dbReference>
<feature type="region of interest" description="Disordered" evidence="10">
    <location>
        <begin position="186"/>
        <end position="230"/>
    </location>
</feature>
<dbReference type="PANTHER" id="PTHR13190">
    <property type="entry name" value="AUTOPHAGY-RELATED 2, ISOFORM A"/>
    <property type="match status" value="1"/>
</dbReference>
<gene>
    <name evidence="11" type="primary">atg2a</name>
</gene>
<keyword evidence="6" id="KW-0445">Lipid transport</keyword>
<comment type="subcellular location">
    <subcellularLocation>
        <location evidence="1">Endoplasmic reticulum membrane</location>
        <topology evidence="1">Peripheral membrane protein</topology>
    </subcellularLocation>
    <subcellularLocation>
        <location evidence="2">Preautophagosomal structure membrane</location>
        <topology evidence="2">Peripheral membrane protein</topology>
    </subcellularLocation>
</comment>
<name>A0A673ARW4_9TELE</name>
<evidence type="ECO:0000256" key="10">
    <source>
        <dbReference type="SAM" id="MobiDB-lite"/>
    </source>
</evidence>
<dbReference type="Proteomes" id="UP000472271">
    <property type="component" value="Chromosome 10"/>
</dbReference>
<dbReference type="GO" id="GO:0043495">
    <property type="term" value="F:protein-membrane adaptor activity"/>
    <property type="evidence" value="ECO:0007669"/>
    <property type="project" value="TreeGrafter"/>
</dbReference>
<dbReference type="GO" id="GO:0000045">
    <property type="term" value="P:autophagosome assembly"/>
    <property type="evidence" value="ECO:0007669"/>
    <property type="project" value="TreeGrafter"/>
</dbReference>
<evidence type="ECO:0000256" key="6">
    <source>
        <dbReference type="ARBA" id="ARBA00023055"/>
    </source>
</evidence>
<dbReference type="GO" id="GO:0061908">
    <property type="term" value="C:phagophore"/>
    <property type="evidence" value="ECO:0007669"/>
    <property type="project" value="TreeGrafter"/>
</dbReference>
<evidence type="ECO:0000256" key="5">
    <source>
        <dbReference type="ARBA" id="ARBA00022824"/>
    </source>
</evidence>
<proteinExistence type="inferred from homology"/>
<evidence type="ECO:0000256" key="1">
    <source>
        <dbReference type="ARBA" id="ARBA00004406"/>
    </source>
</evidence>
<evidence type="ECO:0000256" key="9">
    <source>
        <dbReference type="ARBA" id="ARBA00024615"/>
    </source>
</evidence>
<evidence type="ECO:0008006" key="13">
    <source>
        <dbReference type="Google" id="ProtNLM"/>
    </source>
</evidence>
<sequence>MSRWLFPWSGSIKKRACRYLLQHYLGHFLQERLSLDQLGLDLYNGSGVIKDINLDVWAVNELLESLGAPLEIVDGFVSSIKVTIPWQALLTDHCTLEVSGLQITCRPKYRTSGGWDSQGWSSSMTSSMQLAQECLKDPPEASEEPPAPLEGLEMFAQTIETVLRRIKVTFLDTIVRIEHQPLDLETGVALEGHPEERPDSATAGEGEEEEGDEDDNDEDQKEAKPLVPPVSQPLLIGSCSGFIETTVKIKQNDMLPGPKLELDGKVGCVHMLLSPDQITHLTDLLAALCIDTGTLKHRHNISQAEQLKPDALLRLTLGGVTLTLLQEDPPTRLDGSSSLAQVSQVFFKELASFKDSMFSDRDFHHLRGSFSKACPHSHLSSELFSSFSLISPHAVLRLRFPIPDLRPLSKRRPPTQRAVRQETLVLELTELELKHQEAPDLQGDQVTPGQPWAPCLTQLLEASFTDLHGPAASLGGMNLGLVRDLGAAFFESHCELQDNTSSPFSSNRTMFETEEMVIPADPEEMRQFQVQCIAHCHCAVDISLPLAYILLPSKQAFQTCKWNPMFENMHYYLKRNYVVFSSVMSVSAVDSDSEEEEPQFYLASESSGKSVLAPRPSHNLSLLSLTVIITKGRLQARTDEKEQSHGEIVLDLEGGKIFSVAQHQNDPNLNYLCLESRRVELYHRAVVKTTPIPQRLEMPNFTAPKHLDPTIYPTEVGVSSVSGREGEPQMLSTAIKITLDLQRNVKEFLVALRLQGATMRHYMTQTNQSWHEQLVDFLDVIDDPILGYTAPAVITVLHTHLATCAVDYRPLYLPLRVLFTAESFSLSSNIIVDTATFHLRFILDDSALYLSDKCESDTVDLRRGNDMMHTHTESQPLFELRCSNNVVHLHTCADSCAALVNLLQYLVSQGDLHPPPRHASPTEIAGQKLPVRAEPQLDGLVATATEALAETMSDEGSEGSTDNDDFCILEAPGMGIPPRDGEPVVTVLAQGPIRVKDSHFSRPRGSSDLLRAPSRFPVPQSRVVLREISVVWHLYGGKDFGGKPIGRSVPAGVRGSPSRSVASSRPQNSWRWAGGSGRQHTLLMEIQLTKVSFQHESYLVVVAGQDVGPGGEQPLSRQVFIVQELEVRDRLASSQINKFLYLYTSESMPRRAHSNMLTVKALQVCPESGLGGPECCLRVSLLPLRLNIDQDALFFLKDFFSNLASSVNPYLPVDPASEVSEELESAGGLGPDLTASVETTYSEQSSSSAGSSSSSDQPIYFREFRFTSEVPIWLDYHGKHVVIEQGTFAGILIGLAQLNCSELKLKRLCCRHGLLGVDKVIQYAVTEWLTDIRKNQLPGILGGVGPMHSVVQLFHGVRDLFWLPIEQYRKDGRIIRGLQRGAASFGTSTASAALELSNRLVQAIQATAETVYDILSPTPPLNRFAITEGRAPTSRPRRAAQPADLREGVAKAYDTVREGVIDTAQTLCDVASRGHEQKGLPGAVGGVLRQIPPTVVRPLIVASEATSNLLGGMRNQIKPDARKEDFLKWRTEDGQE</sequence>
<comment type="catalytic activity">
    <reaction evidence="9">
        <text>a 1,2-diacyl-sn-glycero-3-phosphoethanolamine(in) = a 1,2-diacyl-sn-glycero-3-phosphoethanolamine(out)</text>
        <dbReference type="Rhea" id="RHEA:38895"/>
        <dbReference type="ChEBI" id="CHEBI:64612"/>
    </reaction>
</comment>